<proteinExistence type="predicted"/>
<dbReference type="EMBL" id="CP136864">
    <property type="protein sequence ID" value="WOJ91946.1"/>
    <property type="molecule type" value="Genomic_DNA"/>
</dbReference>
<dbReference type="Proteomes" id="UP001626537">
    <property type="component" value="Chromosome"/>
</dbReference>
<organism evidence="1 2">
    <name type="scientific">Congregibacter variabilis</name>
    <dbReference type="NCBI Taxonomy" id="3081200"/>
    <lineage>
        <taxon>Bacteria</taxon>
        <taxon>Pseudomonadati</taxon>
        <taxon>Pseudomonadota</taxon>
        <taxon>Gammaproteobacteria</taxon>
        <taxon>Cellvibrionales</taxon>
        <taxon>Halieaceae</taxon>
        <taxon>Congregibacter</taxon>
    </lineage>
</organism>
<accession>A0ABZ0HYD5</accession>
<gene>
    <name evidence="1" type="ORF">R0135_09100</name>
</gene>
<dbReference type="RefSeq" id="WP_407346512.1">
    <property type="nucleotide sequence ID" value="NZ_CP136864.1"/>
</dbReference>
<keyword evidence="2" id="KW-1185">Reference proteome</keyword>
<evidence type="ECO:0000313" key="2">
    <source>
        <dbReference type="Proteomes" id="UP001626537"/>
    </source>
</evidence>
<protein>
    <submittedName>
        <fullName evidence="1">Uncharacterized protein</fullName>
    </submittedName>
</protein>
<sequence length="70" mass="7504">MAPDSITQENLLERRTDGVALIGPLENGGHRAVSWNELRDAVALQGRGCSGILTVRLLLNVLSNCVFGQS</sequence>
<name>A0ABZ0HYD5_9GAMM</name>
<evidence type="ECO:0000313" key="1">
    <source>
        <dbReference type="EMBL" id="WOJ91946.1"/>
    </source>
</evidence>
<reference evidence="1 2" key="1">
    <citation type="submission" date="2023-10" db="EMBL/GenBank/DDBJ databases">
        <title>Two novel species belonging to the OM43/NOR5 clade.</title>
        <authorList>
            <person name="Park M."/>
        </authorList>
    </citation>
    <scope>NUCLEOTIDE SEQUENCE [LARGE SCALE GENOMIC DNA]</scope>
    <source>
        <strain evidence="1 2">IMCC43200</strain>
    </source>
</reference>